<name>A0A8K0E1L6_9ROSA</name>
<accession>A0A8K0E1L6</accession>
<sequence length="330" mass="36876">MGLISRSRYGENEGEGPNRCRVGRKRVQKKREESRSQSQTLTKPRSRTETKVVQPKDLTIAIPDETSLPPKRQRRSSPLALSKDKGKAPQTLKMCLALKDSASVLSEPNQVTDIMDSLMTRHDRVILKGMTFEDISHEAKQCALKVAQNCRFLAEAVIKADNACKKRMAALNKLTATNKSLEEEVQGLKQIAADAVSETEQVASERDDLQTREAEWLRKKRIVYRKGVEDAFLKARREMIRRFKAGETNWPTPELSEISSKEDEAEDDAEGEQNNNNQPKDPPLAPKKSHSPTKDSFIKAMEQVQAERIGPSVNAGEASSSAQPNQGDLP</sequence>
<feature type="compositionally biased region" description="Polar residues" evidence="2">
    <location>
        <begin position="317"/>
        <end position="330"/>
    </location>
</feature>
<feature type="region of interest" description="Disordered" evidence="2">
    <location>
        <begin position="248"/>
        <end position="330"/>
    </location>
</feature>
<dbReference type="Proteomes" id="UP000796880">
    <property type="component" value="Unassembled WGS sequence"/>
</dbReference>
<reference evidence="3" key="1">
    <citation type="submission" date="2020-03" db="EMBL/GenBank/DDBJ databases">
        <title>A high-quality chromosome-level genome assembly of a woody plant with both climbing and erect habits, Rhamnella rubrinervis.</title>
        <authorList>
            <person name="Lu Z."/>
            <person name="Yang Y."/>
            <person name="Zhu X."/>
            <person name="Sun Y."/>
        </authorList>
    </citation>
    <scope>NUCLEOTIDE SEQUENCE</scope>
    <source>
        <strain evidence="3">BYM</strain>
        <tissue evidence="3">Leaf</tissue>
    </source>
</reference>
<evidence type="ECO:0000256" key="2">
    <source>
        <dbReference type="SAM" id="MobiDB-lite"/>
    </source>
</evidence>
<dbReference type="AlphaFoldDB" id="A0A8K0E1L6"/>
<feature type="coiled-coil region" evidence="1">
    <location>
        <begin position="164"/>
        <end position="198"/>
    </location>
</feature>
<evidence type="ECO:0000313" key="3">
    <source>
        <dbReference type="EMBL" id="KAF3441557.1"/>
    </source>
</evidence>
<protein>
    <submittedName>
        <fullName evidence="3">Uncharacterized protein</fullName>
    </submittedName>
</protein>
<organism evidence="3 4">
    <name type="scientific">Rhamnella rubrinervis</name>
    <dbReference type="NCBI Taxonomy" id="2594499"/>
    <lineage>
        <taxon>Eukaryota</taxon>
        <taxon>Viridiplantae</taxon>
        <taxon>Streptophyta</taxon>
        <taxon>Embryophyta</taxon>
        <taxon>Tracheophyta</taxon>
        <taxon>Spermatophyta</taxon>
        <taxon>Magnoliopsida</taxon>
        <taxon>eudicotyledons</taxon>
        <taxon>Gunneridae</taxon>
        <taxon>Pentapetalae</taxon>
        <taxon>rosids</taxon>
        <taxon>fabids</taxon>
        <taxon>Rosales</taxon>
        <taxon>Rhamnaceae</taxon>
        <taxon>rhamnoid group</taxon>
        <taxon>Rhamneae</taxon>
        <taxon>Rhamnella</taxon>
    </lineage>
</organism>
<keyword evidence="4" id="KW-1185">Reference proteome</keyword>
<evidence type="ECO:0000313" key="4">
    <source>
        <dbReference type="Proteomes" id="UP000796880"/>
    </source>
</evidence>
<proteinExistence type="predicted"/>
<evidence type="ECO:0000256" key="1">
    <source>
        <dbReference type="SAM" id="Coils"/>
    </source>
</evidence>
<comment type="caution">
    <text evidence="3">The sequence shown here is derived from an EMBL/GenBank/DDBJ whole genome shotgun (WGS) entry which is preliminary data.</text>
</comment>
<gene>
    <name evidence="3" type="ORF">FNV43_RR15471</name>
</gene>
<feature type="region of interest" description="Disordered" evidence="2">
    <location>
        <begin position="1"/>
        <end position="86"/>
    </location>
</feature>
<keyword evidence="1" id="KW-0175">Coiled coil</keyword>
<dbReference type="EMBL" id="VOIH02000007">
    <property type="protein sequence ID" value="KAF3441557.1"/>
    <property type="molecule type" value="Genomic_DNA"/>
</dbReference>